<dbReference type="Proteomes" id="UP001601059">
    <property type="component" value="Unassembled WGS sequence"/>
</dbReference>
<proteinExistence type="predicted"/>
<feature type="chain" id="PRO_5046087903" description="Lipoprotein" evidence="2">
    <location>
        <begin position="19"/>
        <end position="173"/>
    </location>
</feature>
<feature type="compositionally biased region" description="Low complexity" evidence="1">
    <location>
        <begin position="83"/>
        <end position="92"/>
    </location>
</feature>
<dbReference type="EMBL" id="JBIACK010000001">
    <property type="protein sequence ID" value="MFE8700148.1"/>
    <property type="molecule type" value="Genomic_DNA"/>
</dbReference>
<keyword evidence="4" id="KW-1185">Reference proteome</keyword>
<feature type="region of interest" description="Disordered" evidence="1">
    <location>
        <begin position="21"/>
        <end position="41"/>
    </location>
</feature>
<keyword evidence="2" id="KW-0732">Signal</keyword>
<evidence type="ECO:0008006" key="5">
    <source>
        <dbReference type="Google" id="ProtNLM"/>
    </source>
</evidence>
<dbReference type="RefSeq" id="WP_389358954.1">
    <property type="nucleotide sequence ID" value="NZ_JBIACK010000001.1"/>
</dbReference>
<sequence length="173" mass="18302">MKKIGLAVSALTLTVGLAACSGEESQTDKKEKDGTTEEAAAEVVADPKKAFVVFNMELAKKINAKDADLNSFEGAKEEEKTPELLASAKESATATAEELKNVQIPSDLEEYKSDIEAALTDLADSYQAKAEELAKEAPSLDAANETFAKGDDKLGTVAEKIGLFKSSIGNEVN</sequence>
<name>A0ABW6KBI0_9BACI</name>
<organism evidence="3 4">
    <name type="scientific">Cytobacillus spartinae</name>
    <dbReference type="NCBI Taxonomy" id="3299023"/>
    <lineage>
        <taxon>Bacteria</taxon>
        <taxon>Bacillati</taxon>
        <taxon>Bacillota</taxon>
        <taxon>Bacilli</taxon>
        <taxon>Bacillales</taxon>
        <taxon>Bacillaceae</taxon>
        <taxon>Cytobacillus</taxon>
    </lineage>
</organism>
<accession>A0ABW6KBI0</accession>
<feature type="signal peptide" evidence="2">
    <location>
        <begin position="1"/>
        <end position="18"/>
    </location>
</feature>
<dbReference type="PROSITE" id="PS51257">
    <property type="entry name" value="PROKAR_LIPOPROTEIN"/>
    <property type="match status" value="1"/>
</dbReference>
<comment type="caution">
    <text evidence="3">The sequence shown here is derived from an EMBL/GenBank/DDBJ whole genome shotgun (WGS) entry which is preliminary data.</text>
</comment>
<feature type="compositionally biased region" description="Basic and acidic residues" evidence="1">
    <location>
        <begin position="26"/>
        <end position="35"/>
    </location>
</feature>
<feature type="region of interest" description="Disordered" evidence="1">
    <location>
        <begin position="73"/>
        <end position="92"/>
    </location>
</feature>
<gene>
    <name evidence="3" type="ORF">ACFYKX_05855</name>
</gene>
<evidence type="ECO:0000313" key="3">
    <source>
        <dbReference type="EMBL" id="MFE8700148.1"/>
    </source>
</evidence>
<reference evidence="3 4" key="1">
    <citation type="submission" date="2024-08" db="EMBL/GenBank/DDBJ databases">
        <title>Two novel Cytobacillus novel species.</title>
        <authorList>
            <person name="Liu G."/>
        </authorList>
    </citation>
    <scope>NUCLEOTIDE SEQUENCE [LARGE SCALE GENOMIC DNA]</scope>
    <source>
        <strain evidence="3 4">FJAT-54145</strain>
    </source>
</reference>
<protein>
    <recommendedName>
        <fullName evidence="5">Lipoprotein</fullName>
    </recommendedName>
</protein>
<evidence type="ECO:0000313" key="4">
    <source>
        <dbReference type="Proteomes" id="UP001601059"/>
    </source>
</evidence>
<evidence type="ECO:0000256" key="1">
    <source>
        <dbReference type="SAM" id="MobiDB-lite"/>
    </source>
</evidence>
<evidence type="ECO:0000256" key="2">
    <source>
        <dbReference type="SAM" id="SignalP"/>
    </source>
</evidence>
<feature type="compositionally biased region" description="Basic and acidic residues" evidence="1">
    <location>
        <begin position="73"/>
        <end position="82"/>
    </location>
</feature>